<gene>
    <name evidence="2" type="ORF">GPM918_LOCUS29313</name>
    <name evidence="3" type="ORF">SRO942_LOCUS29885</name>
</gene>
<reference evidence="2" key="1">
    <citation type="submission" date="2021-02" db="EMBL/GenBank/DDBJ databases">
        <authorList>
            <person name="Nowell W R."/>
        </authorList>
    </citation>
    <scope>NUCLEOTIDE SEQUENCE</scope>
</reference>
<organism evidence="2 4">
    <name type="scientific">Didymodactylos carnosus</name>
    <dbReference type="NCBI Taxonomy" id="1234261"/>
    <lineage>
        <taxon>Eukaryota</taxon>
        <taxon>Metazoa</taxon>
        <taxon>Spiralia</taxon>
        <taxon>Gnathifera</taxon>
        <taxon>Rotifera</taxon>
        <taxon>Eurotatoria</taxon>
        <taxon>Bdelloidea</taxon>
        <taxon>Philodinida</taxon>
        <taxon>Philodinidae</taxon>
        <taxon>Didymodactylos</taxon>
    </lineage>
</organism>
<dbReference type="OrthoDB" id="6783748at2759"/>
<proteinExistence type="predicted"/>
<evidence type="ECO:0000256" key="1">
    <source>
        <dbReference type="SAM" id="MobiDB-lite"/>
    </source>
</evidence>
<evidence type="ECO:0000313" key="3">
    <source>
        <dbReference type="EMBL" id="CAF4160922.1"/>
    </source>
</evidence>
<name>A0A815EWK4_9BILA</name>
<feature type="region of interest" description="Disordered" evidence="1">
    <location>
        <begin position="266"/>
        <end position="288"/>
    </location>
</feature>
<dbReference type="Proteomes" id="UP000663829">
    <property type="component" value="Unassembled WGS sequence"/>
</dbReference>
<dbReference type="Gene3D" id="2.40.70.10">
    <property type="entry name" value="Acid Proteases"/>
    <property type="match status" value="1"/>
</dbReference>
<evidence type="ECO:0000313" key="2">
    <source>
        <dbReference type="EMBL" id="CAF1317623.1"/>
    </source>
</evidence>
<protein>
    <recommendedName>
        <fullName evidence="5">Peptidase A2 domain-containing protein</fullName>
    </recommendedName>
</protein>
<comment type="caution">
    <text evidence="2">The sequence shown here is derived from an EMBL/GenBank/DDBJ whole genome shotgun (WGS) entry which is preliminary data.</text>
</comment>
<dbReference type="EMBL" id="CAJOBC010046003">
    <property type="protein sequence ID" value="CAF4160922.1"/>
    <property type="molecule type" value="Genomic_DNA"/>
</dbReference>
<accession>A0A815EWK4</accession>
<dbReference type="Proteomes" id="UP000681722">
    <property type="component" value="Unassembled WGS sequence"/>
</dbReference>
<evidence type="ECO:0008006" key="5">
    <source>
        <dbReference type="Google" id="ProtNLM"/>
    </source>
</evidence>
<dbReference type="InterPro" id="IPR021109">
    <property type="entry name" value="Peptidase_aspartic_dom_sf"/>
</dbReference>
<evidence type="ECO:0000313" key="4">
    <source>
        <dbReference type="Proteomes" id="UP000663829"/>
    </source>
</evidence>
<keyword evidence="4" id="KW-1185">Reference proteome</keyword>
<dbReference type="SUPFAM" id="SSF50630">
    <property type="entry name" value="Acid proteases"/>
    <property type="match status" value="1"/>
</dbReference>
<sequence>MVLKLESKIKENATSSNTSTCFYTIKRGCASAKGKLLDAIGIFTLDTGAAVSIVSLDYWRLLKGTEAVFPYSGADNVGPEGSSIEPVGWVEADITLAGQTFRHPVVLARKFNQRVLIGTDFMLEIGLVLDVQDGKCWLRDKPLSKFLLATDLQQASRLDIPVYAVHKKRIPPFHQTFITAQTPLDISGQKWEATTTSASSRLSIANSIVTVEQNIANVMVANLTPQWSYIRPGQKLAFLDHFSSDSSLQKSDGSLQEHQDTCTFITQESPVSDPKEGQSNSSNSADNCSKDISATKCVNSPELATSLFIAERKFDNHIEKIRRRLLSQDLIARRIEHEKIKIRKDADVGEGDFGSSLSRFVNNQSTVERPDPLTALVVRSLAENTDLAHISPANPQFYSQIAEKQLETFSDSTDIPGDWLTKLDLASSGFSLNQENQLRQLLFQYSDIFSSKPDRTNIVKHHIDVGDARSIKQGPYRLL</sequence>
<feature type="compositionally biased region" description="Polar residues" evidence="1">
    <location>
        <begin position="277"/>
        <end position="288"/>
    </location>
</feature>
<dbReference type="EMBL" id="CAJNOQ010013252">
    <property type="protein sequence ID" value="CAF1317623.1"/>
    <property type="molecule type" value="Genomic_DNA"/>
</dbReference>
<dbReference type="AlphaFoldDB" id="A0A815EWK4"/>